<dbReference type="PANTHER" id="PTHR24249:SF372">
    <property type="entry name" value="G-PROTEIN COUPLED RECEPTORS FAMILY 1 PROFILE DOMAIN-CONTAINING PROTEIN"/>
    <property type="match status" value="1"/>
</dbReference>
<dbReference type="Gene3D" id="1.20.1070.10">
    <property type="entry name" value="Rhodopsin 7-helix transmembrane proteins"/>
    <property type="match status" value="1"/>
</dbReference>
<evidence type="ECO:0000256" key="4">
    <source>
        <dbReference type="ARBA" id="ARBA00022989"/>
    </source>
</evidence>
<keyword evidence="4 10" id="KW-1133">Transmembrane helix</keyword>
<evidence type="ECO:0000256" key="5">
    <source>
        <dbReference type="ARBA" id="ARBA00023040"/>
    </source>
</evidence>
<organism evidence="12 13">
    <name type="scientific">Acropora cervicornis</name>
    <name type="common">Staghorn coral</name>
    <dbReference type="NCBI Taxonomy" id="6130"/>
    <lineage>
        <taxon>Eukaryota</taxon>
        <taxon>Metazoa</taxon>
        <taxon>Cnidaria</taxon>
        <taxon>Anthozoa</taxon>
        <taxon>Hexacorallia</taxon>
        <taxon>Scleractinia</taxon>
        <taxon>Astrocoeniina</taxon>
        <taxon>Acroporidae</taxon>
        <taxon>Acropora</taxon>
    </lineage>
</organism>
<feature type="transmembrane region" description="Helical" evidence="10">
    <location>
        <begin position="23"/>
        <end position="43"/>
    </location>
</feature>
<comment type="caution">
    <text evidence="12">The sequence shown here is derived from an EMBL/GenBank/DDBJ whole genome shotgun (WGS) entry which is preliminary data.</text>
</comment>
<feature type="domain" description="G-protein coupled receptors family 1 profile" evidence="11">
    <location>
        <begin position="35"/>
        <end position="282"/>
    </location>
</feature>
<dbReference type="GO" id="GO:0005886">
    <property type="term" value="C:plasma membrane"/>
    <property type="evidence" value="ECO:0007669"/>
    <property type="project" value="UniProtKB-SubCell"/>
</dbReference>
<dbReference type="Pfam" id="PF00001">
    <property type="entry name" value="7tm_1"/>
    <property type="match status" value="1"/>
</dbReference>
<dbReference type="Proteomes" id="UP001249851">
    <property type="component" value="Unassembled WGS sequence"/>
</dbReference>
<keyword evidence="2" id="KW-1003">Cell membrane</keyword>
<dbReference type="PROSITE" id="PS00237">
    <property type="entry name" value="G_PROTEIN_RECEP_F1_1"/>
    <property type="match status" value="1"/>
</dbReference>
<feature type="transmembrane region" description="Helical" evidence="10">
    <location>
        <begin position="55"/>
        <end position="74"/>
    </location>
</feature>
<keyword evidence="8 9" id="KW-0807">Transducer</keyword>
<evidence type="ECO:0000256" key="6">
    <source>
        <dbReference type="ARBA" id="ARBA00023136"/>
    </source>
</evidence>
<protein>
    <submittedName>
        <fullName evidence="12">5-hydroxytryptamine receptor 1</fullName>
    </submittedName>
</protein>
<evidence type="ECO:0000256" key="7">
    <source>
        <dbReference type="ARBA" id="ARBA00023170"/>
    </source>
</evidence>
<evidence type="ECO:0000259" key="11">
    <source>
        <dbReference type="PROSITE" id="PS50262"/>
    </source>
</evidence>
<evidence type="ECO:0000256" key="1">
    <source>
        <dbReference type="ARBA" id="ARBA00004651"/>
    </source>
</evidence>
<evidence type="ECO:0000256" key="8">
    <source>
        <dbReference type="ARBA" id="ARBA00023224"/>
    </source>
</evidence>
<sequence>MSSNTSLNNSSEPNGSSCTEFKIPTYITIVLGFIVNAFVCISFSYYRRIRTTNNFFVCNLAISALVQMFHLSLLQARESIVKSLPGDDWMKFNVFLRIFEDFGVIASIITVAVISYDRHHAVTKPLHYNAIMTPRKVFLFILCIWLLAAAFSSLHLLLLLPEHLRKYIYKYTYIPLAVFCTMVIPLSVTIYSYTKIVNVALRHSRNNPHQTSNSSAKWLTRKHIKIALYMIVLVAPPLLYWTIYNVVSASDEYFEPVQFNCLSEYFFSMGPSFVATIDPIVYIILTRDFRDIIAAWFKCPSRRNFVSETYDLPVMRTSNASLTLLTDMPLTAQGPLQLTSLKKFSVAEITQERTVETDILEQY</sequence>
<evidence type="ECO:0000256" key="9">
    <source>
        <dbReference type="RuleBase" id="RU000688"/>
    </source>
</evidence>
<dbReference type="InterPro" id="IPR050569">
    <property type="entry name" value="TAAR"/>
</dbReference>
<dbReference type="PRINTS" id="PR00237">
    <property type="entry name" value="GPCRRHODOPSN"/>
</dbReference>
<feature type="transmembrane region" description="Helical" evidence="10">
    <location>
        <begin position="137"/>
        <end position="160"/>
    </location>
</feature>
<keyword evidence="5 9" id="KW-0297">G-protein coupled receptor</keyword>
<reference evidence="12" key="1">
    <citation type="journal article" date="2023" name="G3 (Bethesda)">
        <title>Whole genome assembly and annotation of the endangered Caribbean coral Acropora cervicornis.</title>
        <authorList>
            <person name="Selwyn J.D."/>
            <person name="Vollmer S.V."/>
        </authorList>
    </citation>
    <scope>NUCLEOTIDE SEQUENCE</scope>
    <source>
        <strain evidence="12">K2</strain>
    </source>
</reference>
<comment type="subcellular location">
    <subcellularLocation>
        <location evidence="1">Cell membrane</location>
        <topology evidence="1">Multi-pass membrane protein</topology>
    </subcellularLocation>
</comment>
<accession>A0AAD9Q6L5</accession>
<proteinExistence type="inferred from homology"/>
<feature type="transmembrane region" description="Helical" evidence="10">
    <location>
        <begin position="265"/>
        <end position="285"/>
    </location>
</feature>
<gene>
    <name evidence="12" type="ORF">P5673_022680</name>
</gene>
<feature type="transmembrane region" description="Helical" evidence="10">
    <location>
        <begin position="172"/>
        <end position="193"/>
    </location>
</feature>
<dbReference type="InterPro" id="IPR017452">
    <property type="entry name" value="GPCR_Rhodpsn_7TM"/>
</dbReference>
<reference evidence="12" key="2">
    <citation type="journal article" date="2023" name="Science">
        <title>Genomic signatures of disease resistance in endangered staghorn corals.</title>
        <authorList>
            <person name="Vollmer S.V."/>
            <person name="Selwyn J.D."/>
            <person name="Despard B.A."/>
            <person name="Roesel C.L."/>
        </authorList>
    </citation>
    <scope>NUCLEOTIDE SEQUENCE</scope>
    <source>
        <strain evidence="12">K2</strain>
    </source>
</reference>
<keyword evidence="3 9" id="KW-0812">Transmembrane</keyword>
<evidence type="ECO:0000256" key="3">
    <source>
        <dbReference type="ARBA" id="ARBA00022692"/>
    </source>
</evidence>
<dbReference type="EMBL" id="JARQWQ010000061">
    <property type="protein sequence ID" value="KAK2555656.1"/>
    <property type="molecule type" value="Genomic_DNA"/>
</dbReference>
<evidence type="ECO:0000256" key="2">
    <source>
        <dbReference type="ARBA" id="ARBA00022475"/>
    </source>
</evidence>
<comment type="similarity">
    <text evidence="9">Belongs to the G-protein coupled receptor 1 family.</text>
</comment>
<dbReference type="PROSITE" id="PS50262">
    <property type="entry name" value="G_PROTEIN_RECEP_F1_2"/>
    <property type="match status" value="1"/>
</dbReference>
<dbReference type="InterPro" id="IPR000276">
    <property type="entry name" value="GPCR_Rhodpsn"/>
</dbReference>
<dbReference type="SUPFAM" id="SSF81321">
    <property type="entry name" value="Family A G protein-coupled receptor-like"/>
    <property type="match status" value="1"/>
</dbReference>
<evidence type="ECO:0000256" key="10">
    <source>
        <dbReference type="SAM" id="Phobius"/>
    </source>
</evidence>
<dbReference type="GO" id="GO:0004930">
    <property type="term" value="F:G protein-coupled receptor activity"/>
    <property type="evidence" value="ECO:0007669"/>
    <property type="project" value="UniProtKB-KW"/>
</dbReference>
<feature type="transmembrane region" description="Helical" evidence="10">
    <location>
        <begin position="226"/>
        <end position="245"/>
    </location>
</feature>
<keyword evidence="13" id="KW-1185">Reference proteome</keyword>
<evidence type="ECO:0000313" key="12">
    <source>
        <dbReference type="EMBL" id="KAK2555656.1"/>
    </source>
</evidence>
<dbReference type="PANTHER" id="PTHR24249">
    <property type="entry name" value="HISTAMINE RECEPTOR-RELATED G-PROTEIN COUPLED RECEPTOR"/>
    <property type="match status" value="1"/>
</dbReference>
<name>A0AAD9Q6L5_ACRCE</name>
<dbReference type="CDD" id="cd00637">
    <property type="entry name" value="7tm_classA_rhodopsin-like"/>
    <property type="match status" value="1"/>
</dbReference>
<feature type="transmembrane region" description="Helical" evidence="10">
    <location>
        <begin position="94"/>
        <end position="116"/>
    </location>
</feature>
<evidence type="ECO:0000313" key="13">
    <source>
        <dbReference type="Proteomes" id="UP001249851"/>
    </source>
</evidence>
<dbReference type="AlphaFoldDB" id="A0AAD9Q6L5"/>
<keyword evidence="7 9" id="KW-0675">Receptor</keyword>
<keyword evidence="6 10" id="KW-0472">Membrane</keyword>